<dbReference type="EMBL" id="BLAE01000069">
    <property type="protein sequence ID" value="GES15094.1"/>
    <property type="molecule type" value="Genomic_DNA"/>
</dbReference>
<dbReference type="InterPro" id="IPR011990">
    <property type="entry name" value="TPR-like_helical_dom_sf"/>
</dbReference>
<dbReference type="InterPro" id="IPR053137">
    <property type="entry name" value="NLR-like"/>
</dbReference>
<evidence type="ECO:0000313" key="2">
    <source>
        <dbReference type="Proteomes" id="UP000331127"/>
    </source>
</evidence>
<dbReference type="AlphaFoldDB" id="A0A5M3X1W5"/>
<dbReference type="Pfam" id="PF13374">
    <property type="entry name" value="TPR_10"/>
    <property type="match status" value="2"/>
</dbReference>
<evidence type="ECO:0000313" key="1">
    <source>
        <dbReference type="EMBL" id="GES15094.1"/>
    </source>
</evidence>
<evidence type="ECO:0008006" key="3">
    <source>
        <dbReference type="Google" id="ProtNLM"/>
    </source>
</evidence>
<dbReference type="PANTHER" id="PTHR46082:SF6">
    <property type="entry name" value="AAA+ ATPASE DOMAIN-CONTAINING PROTEIN-RELATED"/>
    <property type="match status" value="1"/>
</dbReference>
<name>A0A5M3X1W5_9ACTN</name>
<dbReference type="SUPFAM" id="SSF48452">
    <property type="entry name" value="TPR-like"/>
    <property type="match status" value="3"/>
</dbReference>
<organism evidence="1 2">
    <name type="scientific">Acrocarpospora macrocephala</name>
    <dbReference type="NCBI Taxonomy" id="150177"/>
    <lineage>
        <taxon>Bacteria</taxon>
        <taxon>Bacillati</taxon>
        <taxon>Actinomycetota</taxon>
        <taxon>Actinomycetes</taxon>
        <taxon>Streptosporangiales</taxon>
        <taxon>Streptosporangiaceae</taxon>
        <taxon>Acrocarpospora</taxon>
    </lineage>
</organism>
<gene>
    <name evidence="1" type="ORF">Amac_086910</name>
</gene>
<accession>A0A5M3X1W5</accession>
<proteinExistence type="predicted"/>
<comment type="caution">
    <text evidence="1">The sequence shown here is derived from an EMBL/GenBank/DDBJ whole genome shotgun (WGS) entry which is preliminary data.</text>
</comment>
<dbReference type="Gene3D" id="1.25.40.10">
    <property type="entry name" value="Tetratricopeptide repeat domain"/>
    <property type="match status" value="2"/>
</dbReference>
<dbReference type="Pfam" id="PF13424">
    <property type="entry name" value="TPR_12"/>
    <property type="match status" value="3"/>
</dbReference>
<sequence length="742" mass="81324">MKGNRVVRVGFLATAGVLLVAAPSVLAVAGVKDWRWLTLAAIVAPVAALLSGVWQERFTRAVQVRDERAWELAEGSYTLGGKLPRVRDVDPIVLGVHPAPTREPGPGRDRVPVYIERDTDRGLRARLGGSGFVLLVGDSTAGKSRAAFEAIRAVLPDHMLIVPLGREAVAAAVRAAGSARRCVLWLNDLEFYLGAGGLSYKQVAEMLAGDGHHRVIVATLRTAEEDRLTAASEEKTARQLQRDTQAVLDLAHRIFLERQFTAAERTRAGEAAGADPRIADALTHADTCGIAEYLACGPRLLREWENAWSRGAHPRGAALIAAAVDLRRAGYLSGAPRPLLEEAHAGYLEARGGARLRPESMDEAWRWATQVRQTGNPLLQSTGDDDHVEVFDYLLDVTQRRSPAGDHVPAEVITAALRYGDAAQAADLATTAYNKGRYQLAATAYQYALNANLDQHGPEHPDTLTSRSDLALVLWALGRPAEAEAENRAVLKVRSQLLGADHPDTLTSRSNLALVLWEVGRLAEAETENRTVLEVQKRLFGPDHPDTLTSRHNLANVLRDLGQWIEAETENRVVFEARTRLFGPDHPDTLTSRDNLAYVLRDLGQWMEAEAEHRAVLETRTRLFGADHPDTLNSRNNHAKVLRDLGQWMEAEAEHRAVLETRTRLFGADHPDTLTSRSDHAVVLRDLGRPAEAEAEHRAVLETRTRLFGAEAPDTLTSRSNLAVVLRDLGRSAEADELGEPN</sequence>
<dbReference type="PANTHER" id="PTHR46082">
    <property type="entry name" value="ATP/GTP-BINDING PROTEIN-RELATED"/>
    <property type="match status" value="1"/>
</dbReference>
<keyword evidence="2" id="KW-1185">Reference proteome</keyword>
<dbReference type="Proteomes" id="UP000331127">
    <property type="component" value="Unassembled WGS sequence"/>
</dbReference>
<reference evidence="1 2" key="1">
    <citation type="submission" date="2019-10" db="EMBL/GenBank/DDBJ databases">
        <title>Whole genome shotgun sequence of Acrocarpospora macrocephala NBRC 16266.</title>
        <authorList>
            <person name="Ichikawa N."/>
            <person name="Kimura A."/>
            <person name="Kitahashi Y."/>
            <person name="Komaki H."/>
            <person name="Oguchi A."/>
        </authorList>
    </citation>
    <scope>NUCLEOTIDE SEQUENCE [LARGE SCALE GENOMIC DNA]</scope>
    <source>
        <strain evidence="1 2">NBRC 16266</strain>
    </source>
</reference>
<protein>
    <recommendedName>
        <fullName evidence="3">Tetratricopeptide repeat protein</fullName>
    </recommendedName>
</protein>